<dbReference type="Pfam" id="PF00248">
    <property type="entry name" value="Aldo_ket_red"/>
    <property type="match status" value="1"/>
</dbReference>
<evidence type="ECO:0000256" key="2">
    <source>
        <dbReference type="ARBA" id="ARBA00023004"/>
    </source>
</evidence>
<dbReference type="SUPFAM" id="SSF51430">
    <property type="entry name" value="NAD(P)-linked oxidoreductase"/>
    <property type="match status" value="1"/>
</dbReference>
<dbReference type="SUPFAM" id="SSF46548">
    <property type="entry name" value="alpha-helical ferredoxin"/>
    <property type="match status" value="1"/>
</dbReference>
<dbReference type="EMBL" id="CP034791">
    <property type="protein sequence ID" value="AZT89606.1"/>
    <property type="molecule type" value="Genomic_DNA"/>
</dbReference>
<dbReference type="CDD" id="cd19100">
    <property type="entry name" value="AKR_unchar"/>
    <property type="match status" value="1"/>
</dbReference>
<proteinExistence type="predicted"/>
<organism evidence="5 6">
    <name type="scientific">Caldicellulosiruptor changbaiensis</name>
    <dbReference type="NCBI Taxonomy" id="1222016"/>
    <lineage>
        <taxon>Bacteria</taxon>
        <taxon>Bacillati</taxon>
        <taxon>Bacillota</taxon>
        <taxon>Bacillota incertae sedis</taxon>
        <taxon>Caldicellulosiruptorales</taxon>
        <taxon>Caldicellulosiruptoraceae</taxon>
        <taxon>Caldicellulosiruptor</taxon>
    </lineage>
</organism>
<dbReference type="InterPro" id="IPR017900">
    <property type="entry name" value="4Fe4S_Fe_S_CS"/>
</dbReference>
<feature type="domain" description="4Fe-4S ferredoxin-type" evidence="4">
    <location>
        <begin position="298"/>
        <end position="327"/>
    </location>
</feature>
<evidence type="ECO:0000256" key="3">
    <source>
        <dbReference type="ARBA" id="ARBA00023014"/>
    </source>
</evidence>
<keyword evidence="1" id="KW-0479">Metal-binding</keyword>
<evidence type="ECO:0000259" key="4">
    <source>
        <dbReference type="PROSITE" id="PS51379"/>
    </source>
</evidence>
<dbReference type="PROSITE" id="PS00198">
    <property type="entry name" value="4FE4S_FER_1"/>
    <property type="match status" value="1"/>
</dbReference>
<dbReference type="AlphaFoldDB" id="A0A3T0D3Z1"/>
<keyword evidence="6" id="KW-1185">Reference proteome</keyword>
<dbReference type="InterPro" id="IPR023210">
    <property type="entry name" value="NADP_OxRdtase_dom"/>
</dbReference>
<reference evidence="5 6" key="1">
    <citation type="submission" date="2018-12" db="EMBL/GenBank/DDBJ databases">
        <title>Genome sequence from the cellulolytic species, Caldicellulosiruptor changbaiensis.</title>
        <authorList>
            <person name="Blumer-Schuette S.E."/>
            <person name="Mendoza C."/>
        </authorList>
    </citation>
    <scope>NUCLEOTIDE SEQUENCE [LARGE SCALE GENOMIC DNA]</scope>
    <source>
        <strain evidence="5 6">CBS-Z</strain>
    </source>
</reference>
<dbReference type="InterPro" id="IPR017896">
    <property type="entry name" value="4Fe4S_Fe-S-bd"/>
</dbReference>
<dbReference type="GO" id="GO:0046872">
    <property type="term" value="F:metal ion binding"/>
    <property type="evidence" value="ECO:0007669"/>
    <property type="project" value="UniProtKB-KW"/>
</dbReference>
<dbReference type="Proteomes" id="UP000282930">
    <property type="component" value="Chromosome"/>
</dbReference>
<dbReference type="Gene3D" id="3.20.20.100">
    <property type="entry name" value="NADP-dependent oxidoreductase domain"/>
    <property type="match status" value="1"/>
</dbReference>
<protein>
    <submittedName>
        <fullName evidence="5">Aldo/keto reductase</fullName>
    </submittedName>
</protein>
<dbReference type="InterPro" id="IPR036812">
    <property type="entry name" value="NAD(P)_OxRdtase_dom_sf"/>
</dbReference>
<dbReference type="PANTHER" id="PTHR43312">
    <property type="entry name" value="D-THREO-ALDOSE 1-DEHYDROGENASE"/>
    <property type="match status" value="1"/>
</dbReference>
<evidence type="ECO:0000256" key="1">
    <source>
        <dbReference type="ARBA" id="ARBA00022723"/>
    </source>
</evidence>
<accession>A0A3T0D3Z1</accession>
<dbReference type="PROSITE" id="PS51379">
    <property type="entry name" value="4FE4S_FER_2"/>
    <property type="match status" value="1"/>
</dbReference>
<name>A0A3T0D3Z1_9FIRM</name>
<keyword evidence="2" id="KW-0408">Iron</keyword>
<gene>
    <name evidence="5" type="ORF">ELD05_02400</name>
</gene>
<evidence type="ECO:0000313" key="5">
    <source>
        <dbReference type="EMBL" id="AZT89606.1"/>
    </source>
</evidence>
<dbReference type="InterPro" id="IPR053135">
    <property type="entry name" value="AKR2_Oxidoreductase"/>
</dbReference>
<dbReference type="KEGG" id="ccha:ELD05_02400"/>
<dbReference type="PANTHER" id="PTHR43312:SF1">
    <property type="entry name" value="NADP-DEPENDENT OXIDOREDUCTASE DOMAIN-CONTAINING PROTEIN"/>
    <property type="match status" value="1"/>
</dbReference>
<keyword evidence="3" id="KW-0411">Iron-sulfur</keyword>
<dbReference type="GO" id="GO:0051536">
    <property type="term" value="F:iron-sulfur cluster binding"/>
    <property type="evidence" value="ECO:0007669"/>
    <property type="project" value="UniProtKB-KW"/>
</dbReference>
<sequence>MMYRRLGRTNIEVFPIAFGGIPIQRIDEESAIRLIRRAIEVGINLIDTARGYTDSEIKIGKALKGTNKKVYLASKSQNRTKEGILKDIEISLKNLGVEQIDIYQLHGINDLDTFNRVFSEDGAYWGLVEAKEKGLIRFIGASSHSTEILEKLINTDKFDVIQLCYNIIETDVEDKVFLLALQKDIGIIAMKPVGGGVIPNAALSLKYVLQKEFVVPDPGIETIEELEQNVNVAMNLSPLTDDEMKEIENIRKELGKEFCRRCNYCQPCPQQIPIWVILHADSAMKRLPFNTLKSGWFYDAYQKAKNCIKCGVCVTRCPYNLPIPDMIEKKLEIIRITIGN</sequence>
<evidence type="ECO:0000313" key="6">
    <source>
        <dbReference type="Proteomes" id="UP000282930"/>
    </source>
</evidence>
<dbReference type="Pfam" id="PF13534">
    <property type="entry name" value="Fer4_17"/>
    <property type="match status" value="1"/>
</dbReference>